<feature type="transmembrane region" description="Helical" evidence="2">
    <location>
        <begin position="6"/>
        <end position="27"/>
    </location>
</feature>
<reference evidence="3 4" key="1">
    <citation type="submission" date="2021-08" db="EMBL/GenBank/DDBJ databases">
        <title>Genomic Architecture of Streptomyces flavotricini NGL1 and Streptomyces erythrochromogenes HMS4 With Differential Plant Beneficial attributes and laccase production capabilities.</title>
        <authorList>
            <person name="Salwan R."/>
            <person name="Kaur R."/>
            <person name="Sharma V."/>
        </authorList>
    </citation>
    <scope>NUCLEOTIDE SEQUENCE [LARGE SCALE GENOMIC DNA]</scope>
    <source>
        <strain evidence="3 4">NGL1</strain>
    </source>
</reference>
<proteinExistence type="predicted"/>
<dbReference type="EMBL" id="JAINUL010000001">
    <property type="protein sequence ID" value="MCC0093558.1"/>
    <property type="molecule type" value="Genomic_DNA"/>
</dbReference>
<comment type="caution">
    <text evidence="3">The sequence shown here is derived from an EMBL/GenBank/DDBJ whole genome shotgun (WGS) entry which is preliminary data.</text>
</comment>
<evidence type="ECO:0000313" key="3">
    <source>
        <dbReference type="EMBL" id="MCC0093558.1"/>
    </source>
</evidence>
<evidence type="ECO:0008006" key="5">
    <source>
        <dbReference type="Google" id="ProtNLM"/>
    </source>
</evidence>
<protein>
    <recommendedName>
        <fullName evidence="5">Secreted protein</fullName>
    </recommendedName>
</protein>
<feature type="compositionally biased region" description="Basic and acidic residues" evidence="1">
    <location>
        <begin position="53"/>
        <end position="65"/>
    </location>
</feature>
<keyword evidence="2" id="KW-0472">Membrane</keyword>
<keyword evidence="2" id="KW-0812">Transmembrane</keyword>
<name>A0ABS8DXJ9_9ACTN</name>
<keyword evidence="4" id="KW-1185">Reference proteome</keyword>
<sequence>MSTNSLIAVIVVAVVVVLALTALLWTLARRRHLRERFGPEYDRTVEEQGGTRSAERDLRAREERHDQLDIKPLSPERQRQYADEWTRVQQQFVDRPESSVAGADDLLTRLMGERGYPTEGYDGQLRDLSVEHGRTLEEYRAAHAVKVRSGAGEATTEELRGAMVHYRALFEELLADQRSR</sequence>
<evidence type="ECO:0000256" key="2">
    <source>
        <dbReference type="SAM" id="Phobius"/>
    </source>
</evidence>
<gene>
    <name evidence="3" type="ORF">K7B10_01860</name>
</gene>
<evidence type="ECO:0000256" key="1">
    <source>
        <dbReference type="SAM" id="MobiDB-lite"/>
    </source>
</evidence>
<keyword evidence="2" id="KW-1133">Transmembrane helix</keyword>
<dbReference type="Proteomes" id="UP001520654">
    <property type="component" value="Unassembled WGS sequence"/>
</dbReference>
<feature type="region of interest" description="Disordered" evidence="1">
    <location>
        <begin position="43"/>
        <end position="65"/>
    </location>
</feature>
<dbReference type="RefSeq" id="WP_229334205.1">
    <property type="nucleotide sequence ID" value="NZ_JAINUL010000001.1"/>
</dbReference>
<accession>A0ABS8DXJ9</accession>
<evidence type="ECO:0000313" key="4">
    <source>
        <dbReference type="Proteomes" id="UP001520654"/>
    </source>
</evidence>
<organism evidence="3 4">
    <name type="scientific">Streptomyces flavotricini</name>
    <dbReference type="NCBI Taxonomy" id="66888"/>
    <lineage>
        <taxon>Bacteria</taxon>
        <taxon>Bacillati</taxon>
        <taxon>Actinomycetota</taxon>
        <taxon>Actinomycetes</taxon>
        <taxon>Kitasatosporales</taxon>
        <taxon>Streptomycetaceae</taxon>
        <taxon>Streptomyces</taxon>
    </lineage>
</organism>